<dbReference type="EC" id="2.3.1.-" evidence="2"/>
<keyword evidence="2" id="KW-0012">Acyltransferase</keyword>
<dbReference type="AlphaFoldDB" id="A0A7W8HYA5"/>
<dbReference type="GO" id="GO:0016747">
    <property type="term" value="F:acyltransferase activity, transferring groups other than amino-acyl groups"/>
    <property type="evidence" value="ECO:0007669"/>
    <property type="project" value="InterPro"/>
</dbReference>
<dbReference type="SUPFAM" id="SSF55729">
    <property type="entry name" value="Acyl-CoA N-acyltransferases (Nat)"/>
    <property type="match status" value="1"/>
</dbReference>
<dbReference type="InterPro" id="IPR016181">
    <property type="entry name" value="Acyl_CoA_acyltransferase"/>
</dbReference>
<dbReference type="RefSeq" id="WP_183252467.1">
    <property type="nucleotide sequence ID" value="NZ_BAAAFF010000004.1"/>
</dbReference>
<evidence type="ECO:0000313" key="2">
    <source>
        <dbReference type="EMBL" id="MBB5291278.1"/>
    </source>
</evidence>
<keyword evidence="3" id="KW-1185">Reference proteome</keyword>
<reference evidence="2 3" key="1">
    <citation type="submission" date="2020-08" db="EMBL/GenBank/DDBJ databases">
        <title>Genomic Encyclopedia of Type Strains, Phase IV (KMG-IV): sequencing the most valuable type-strain genomes for metagenomic binning, comparative biology and taxonomic classification.</title>
        <authorList>
            <person name="Goeker M."/>
        </authorList>
    </citation>
    <scope>NUCLEOTIDE SEQUENCE [LARGE SCALE GENOMIC DNA]</scope>
    <source>
        <strain evidence="2 3">DSM 25335</strain>
    </source>
</reference>
<dbReference type="Pfam" id="PF13673">
    <property type="entry name" value="Acetyltransf_10"/>
    <property type="match status" value="1"/>
</dbReference>
<dbReference type="PANTHER" id="PTHR43451">
    <property type="entry name" value="ACETYLTRANSFERASE (GNAT) FAMILY PROTEIN"/>
    <property type="match status" value="1"/>
</dbReference>
<dbReference type="Proteomes" id="UP000566663">
    <property type="component" value="Unassembled WGS sequence"/>
</dbReference>
<accession>A0A7W8HYA5</accession>
<dbReference type="EMBL" id="JACHFZ010000001">
    <property type="protein sequence ID" value="MBB5291278.1"/>
    <property type="molecule type" value="Genomic_DNA"/>
</dbReference>
<proteinExistence type="predicted"/>
<dbReference type="CDD" id="cd04301">
    <property type="entry name" value="NAT_SF"/>
    <property type="match status" value="1"/>
</dbReference>
<sequence>MLSIRPWRPSDSGALSALYEASVRRLGARDYTPAQIEAWASLTPSPEALTARMQDGRSRLVAESNADVAGFIDIEPDGHIDLLYVAPSATGQGVARTLLETAEALAPVSGAARLYAEASETARPVFERLGFSVVARRDFEVAGVPIHNWAVEKPI</sequence>
<evidence type="ECO:0000259" key="1">
    <source>
        <dbReference type="PROSITE" id="PS51186"/>
    </source>
</evidence>
<dbReference type="InterPro" id="IPR052564">
    <property type="entry name" value="N-acetyltrans/Recomb-assoc"/>
</dbReference>
<dbReference type="PANTHER" id="PTHR43451:SF1">
    <property type="entry name" value="ACETYLTRANSFERASE"/>
    <property type="match status" value="1"/>
</dbReference>
<keyword evidence="2" id="KW-0808">Transferase</keyword>
<evidence type="ECO:0000313" key="3">
    <source>
        <dbReference type="Proteomes" id="UP000566663"/>
    </source>
</evidence>
<name>A0A7W8HYA5_9CAUL</name>
<organism evidence="2 3">
    <name type="scientific">Brevundimonas basaltis</name>
    <dbReference type="NCBI Taxonomy" id="472166"/>
    <lineage>
        <taxon>Bacteria</taxon>
        <taxon>Pseudomonadati</taxon>
        <taxon>Pseudomonadota</taxon>
        <taxon>Alphaproteobacteria</taxon>
        <taxon>Caulobacterales</taxon>
        <taxon>Caulobacteraceae</taxon>
        <taxon>Brevundimonas</taxon>
    </lineage>
</organism>
<comment type="caution">
    <text evidence="2">The sequence shown here is derived from an EMBL/GenBank/DDBJ whole genome shotgun (WGS) entry which is preliminary data.</text>
</comment>
<gene>
    <name evidence="2" type="ORF">HNQ67_000774</name>
</gene>
<feature type="domain" description="N-acetyltransferase" evidence="1">
    <location>
        <begin position="2"/>
        <end position="155"/>
    </location>
</feature>
<dbReference type="PROSITE" id="PS51186">
    <property type="entry name" value="GNAT"/>
    <property type="match status" value="1"/>
</dbReference>
<dbReference type="InterPro" id="IPR000182">
    <property type="entry name" value="GNAT_dom"/>
</dbReference>
<dbReference type="Gene3D" id="3.40.630.30">
    <property type="match status" value="1"/>
</dbReference>
<protein>
    <submittedName>
        <fullName evidence="2">Putative acetyltransferase</fullName>
        <ecNumber evidence="2">2.3.1.-</ecNumber>
    </submittedName>
</protein>